<feature type="region of interest" description="Disordered" evidence="1">
    <location>
        <begin position="724"/>
        <end position="839"/>
    </location>
</feature>
<evidence type="ECO:0000256" key="1">
    <source>
        <dbReference type="SAM" id="MobiDB-lite"/>
    </source>
</evidence>
<feature type="compositionally biased region" description="Basic and acidic residues" evidence="1">
    <location>
        <begin position="645"/>
        <end position="654"/>
    </location>
</feature>
<proteinExistence type="predicted"/>
<feature type="region of interest" description="Disordered" evidence="1">
    <location>
        <begin position="330"/>
        <end position="471"/>
    </location>
</feature>
<feature type="compositionally biased region" description="Basic and acidic residues" evidence="1">
    <location>
        <begin position="978"/>
        <end position="987"/>
    </location>
</feature>
<feature type="compositionally biased region" description="Acidic residues" evidence="1">
    <location>
        <begin position="368"/>
        <end position="390"/>
    </location>
</feature>
<protein>
    <submittedName>
        <fullName evidence="2">381_t:CDS:1</fullName>
    </submittedName>
</protein>
<reference evidence="2" key="1">
    <citation type="submission" date="2021-06" db="EMBL/GenBank/DDBJ databases">
        <authorList>
            <person name="Kallberg Y."/>
            <person name="Tangrot J."/>
            <person name="Rosling A."/>
        </authorList>
    </citation>
    <scope>NUCLEOTIDE SEQUENCE</scope>
    <source>
        <strain evidence="2">CL551</strain>
    </source>
</reference>
<feature type="compositionally biased region" description="Basic and acidic residues" evidence="1">
    <location>
        <begin position="941"/>
        <end position="969"/>
    </location>
</feature>
<feature type="compositionally biased region" description="Basic and acidic residues" evidence="1">
    <location>
        <begin position="460"/>
        <end position="471"/>
    </location>
</feature>
<feature type="compositionally biased region" description="Basic and acidic residues" evidence="1">
    <location>
        <begin position="289"/>
        <end position="298"/>
    </location>
</feature>
<feature type="region of interest" description="Disordered" evidence="1">
    <location>
        <begin position="645"/>
        <end position="669"/>
    </location>
</feature>
<dbReference type="AlphaFoldDB" id="A0A9N9GGL0"/>
<feature type="compositionally biased region" description="Low complexity" evidence="1">
    <location>
        <begin position="405"/>
        <end position="415"/>
    </location>
</feature>
<name>A0A9N9GGL0_9GLOM</name>
<feature type="region of interest" description="Disordered" evidence="1">
    <location>
        <begin position="289"/>
        <end position="309"/>
    </location>
</feature>
<feature type="compositionally biased region" description="Polar residues" evidence="1">
    <location>
        <begin position="146"/>
        <end position="163"/>
    </location>
</feature>
<feature type="compositionally biased region" description="Basic and acidic residues" evidence="1">
    <location>
        <begin position="1083"/>
        <end position="1098"/>
    </location>
</feature>
<evidence type="ECO:0000313" key="3">
    <source>
        <dbReference type="Proteomes" id="UP000789342"/>
    </source>
</evidence>
<dbReference type="OrthoDB" id="10688650at2759"/>
<feature type="compositionally biased region" description="Basic and acidic residues" evidence="1">
    <location>
        <begin position="1063"/>
        <end position="1075"/>
    </location>
</feature>
<feature type="compositionally biased region" description="Basic and acidic residues" evidence="1">
    <location>
        <begin position="164"/>
        <end position="175"/>
    </location>
</feature>
<sequence length="1124" mass="126910">MLLVNSETTVGTLKQLIGQRYNVIYGTDIISPIINQIMTDDGFALADCDRVGNFFGQDNVILAKGNQAPHREIANIENVTEVSNDVNIFGKRGLDSNQLSDSSEYLINSKRYRLQYDESLNNCMVATHRILDNQIFDKANNNVNRIYGNNKNSGRKSNPNGGHSRSDHSRSKDLSNKVTINQMDVTLHQGGCDDRASVNEIPKRSIWDPEKYRDDKGVGMRGSVLRDPVDGNNHIKNISHLSCHGSTSDDDMIPKEKIVHIETRSSTNFNNTDINIREKSFLDDVEKNAKPYSKKDENGPSNSYVGKEMGAENKSPLQADHATLNKVVKSDNSGELDDNSTDSVNSSENDSDIESNENNLMEYSKQEDNEESSSEYDDENEENDNDAEIFEESKEETTEDESSNSDENMSIEENSATSQKIKNRGKETVSKDGSYVSDDGRSREIEMGDEVISVQQDSSLNKETELESGKAEDQNIPIAMVNNGDSTSENILKSNDIEVKVNQSLQFHDRIKDQDHQSNNIPTSSAVLYDGQVNTNTEENTHSQDSNNNVSIHTGVTDHVDLENYSHDLSIQIKCPENNLDRDNDLHQNNQLVGTLGDMELDTVDKTMQFSRENEEIIKHVNIEVENSEICNTTDKNICMNNSDQDKFGERNSDVNRNSNNAKRFSAQDSQNTGIDALVNNLANNTNLTVEEPKEFIENAQMNECERNPVGSLNEIKLNIVSKDTVDNEDASHSSKSEEVSKDNPKNSAEYSPTKKENQHRSVNSAKERDLLNPDSNAVSTSNQDSLQNRDIPTNNLIERRSKTNPPSDIISESEESDQTSSDFEYERKGDTKKKHGISKELIKNKYSINDRKKLESFSESNSDENNIVNANASDFREVASEKLLPVKKASGAQKEKILNEKADSDTSKNFDSVKRNVDNNKKDNYISKRYFLDSEDSENDAEHKIVHESRSKSEEKLNNNGEHVIDGKKRGRPKKLQSHENPEVTIKKRGRPKKQRIDESSEVGTKKRGRPRKLVQSDESHMKHSEVVLNHEFDHLQETKSDDSKAFEKNIKNISNNSRPPESIDHNGSKKSEVPEMSNSHKRIEDQVKQHSKDMTKRVRRQKPRISINDLFDNPNIYPSLYS</sequence>
<feature type="compositionally biased region" description="Basic and acidic residues" evidence="1">
    <location>
        <begin position="724"/>
        <end position="745"/>
    </location>
</feature>
<evidence type="ECO:0000313" key="2">
    <source>
        <dbReference type="EMBL" id="CAG8604683.1"/>
    </source>
</evidence>
<gene>
    <name evidence="2" type="ORF">AMORRO_LOCUS7938</name>
</gene>
<feature type="region of interest" description="Disordered" evidence="1">
    <location>
        <begin position="889"/>
        <end position="1107"/>
    </location>
</feature>
<accession>A0A9N9GGL0</accession>
<keyword evidence="3" id="KW-1185">Reference proteome</keyword>
<dbReference type="SMART" id="SM00384">
    <property type="entry name" value="AT_hook"/>
    <property type="match status" value="3"/>
</dbReference>
<feature type="compositionally biased region" description="Polar residues" evidence="1">
    <location>
        <begin position="655"/>
        <end position="669"/>
    </location>
</feature>
<feature type="compositionally biased region" description="Basic and acidic residues" evidence="1">
    <location>
        <begin position="894"/>
        <end position="933"/>
    </location>
</feature>
<organism evidence="2 3">
    <name type="scientific">Acaulospora morrowiae</name>
    <dbReference type="NCBI Taxonomy" id="94023"/>
    <lineage>
        <taxon>Eukaryota</taxon>
        <taxon>Fungi</taxon>
        <taxon>Fungi incertae sedis</taxon>
        <taxon>Mucoromycota</taxon>
        <taxon>Glomeromycotina</taxon>
        <taxon>Glomeromycetes</taxon>
        <taxon>Diversisporales</taxon>
        <taxon>Acaulosporaceae</taxon>
        <taxon>Acaulospora</taxon>
    </lineage>
</organism>
<feature type="compositionally biased region" description="Polar residues" evidence="1">
    <location>
        <begin position="774"/>
        <end position="797"/>
    </location>
</feature>
<feature type="compositionally biased region" description="Basic and acidic residues" evidence="1">
    <location>
        <begin position="1016"/>
        <end position="1052"/>
    </location>
</feature>
<feature type="compositionally biased region" description="Basic and acidic residues" evidence="1">
    <location>
        <begin position="753"/>
        <end position="772"/>
    </location>
</feature>
<comment type="caution">
    <text evidence="2">The sequence shown here is derived from an EMBL/GenBank/DDBJ whole genome shotgun (WGS) entry which is preliminary data.</text>
</comment>
<dbReference type="GO" id="GO:0003677">
    <property type="term" value="F:DNA binding"/>
    <property type="evidence" value="ECO:0007669"/>
    <property type="project" value="InterPro"/>
</dbReference>
<dbReference type="EMBL" id="CAJVPV010006410">
    <property type="protein sequence ID" value="CAG8604683.1"/>
    <property type="molecule type" value="Genomic_DNA"/>
</dbReference>
<dbReference type="Proteomes" id="UP000789342">
    <property type="component" value="Unassembled WGS sequence"/>
</dbReference>
<feature type="region of interest" description="Disordered" evidence="1">
    <location>
        <begin position="146"/>
        <end position="176"/>
    </location>
</feature>
<dbReference type="InterPro" id="IPR017956">
    <property type="entry name" value="AT_hook_DNA-bd_motif"/>
</dbReference>